<sequence>MIDTLHFVMNVLDSLLLKSHTGPAIGSSACLPRCFVLDTTNNATVLCNFGHIISNNGNHFNPATGEF</sequence>
<organism evidence="1">
    <name type="scientific">Arion vulgaris</name>
    <dbReference type="NCBI Taxonomy" id="1028688"/>
    <lineage>
        <taxon>Eukaryota</taxon>
        <taxon>Metazoa</taxon>
        <taxon>Spiralia</taxon>
        <taxon>Lophotrochozoa</taxon>
        <taxon>Mollusca</taxon>
        <taxon>Gastropoda</taxon>
        <taxon>Heterobranchia</taxon>
        <taxon>Euthyneura</taxon>
        <taxon>Panpulmonata</taxon>
        <taxon>Eupulmonata</taxon>
        <taxon>Stylommatophora</taxon>
        <taxon>Helicina</taxon>
        <taxon>Arionoidea</taxon>
        <taxon>Arionidae</taxon>
        <taxon>Arion</taxon>
    </lineage>
</organism>
<gene>
    <name evidence="1" type="primary">ORF219028</name>
</gene>
<dbReference type="EMBL" id="HACG01051689">
    <property type="protein sequence ID" value="CEK98560.1"/>
    <property type="molecule type" value="Transcribed_RNA"/>
</dbReference>
<reference evidence="1" key="1">
    <citation type="submission" date="2014-12" db="EMBL/GenBank/DDBJ databases">
        <title>Insight into the proteome of Arion vulgaris.</title>
        <authorList>
            <person name="Aradska J."/>
            <person name="Bulat T."/>
            <person name="Smidak R."/>
            <person name="Sarate P."/>
            <person name="Gangsoo J."/>
            <person name="Sialana F."/>
            <person name="Bilban M."/>
            <person name="Lubec G."/>
        </authorList>
    </citation>
    <scope>NUCLEOTIDE SEQUENCE</scope>
    <source>
        <tissue evidence="1">Skin</tissue>
    </source>
</reference>
<evidence type="ECO:0000313" key="1">
    <source>
        <dbReference type="EMBL" id="CEK98560.1"/>
    </source>
</evidence>
<name>A0A0B7C2A9_9EUPU</name>
<dbReference type="AlphaFoldDB" id="A0A0B7C2A9"/>
<protein>
    <submittedName>
        <fullName evidence="1">Uncharacterized protein</fullName>
    </submittedName>
</protein>
<accession>A0A0B7C2A9</accession>
<proteinExistence type="predicted"/>
<feature type="non-terminal residue" evidence="1">
    <location>
        <position position="67"/>
    </location>
</feature>